<dbReference type="RefSeq" id="WP_021195275.1">
    <property type="nucleotide sequence ID" value="NZ_CP012605.1"/>
</dbReference>
<dbReference type="Gene3D" id="3.40.50.300">
    <property type="entry name" value="P-loop containing nucleotide triphosphate hydrolases"/>
    <property type="match status" value="1"/>
</dbReference>
<proteinExistence type="predicted"/>
<dbReference type="AlphaFoldDB" id="A0AAC9BEI0"/>
<protein>
    <submittedName>
        <fullName evidence="1">AAA domain protein</fullName>
    </submittedName>
</protein>
<gene>
    <name evidence="1" type="ORF">ACS15_2306</name>
</gene>
<sequence>MSAKVTSTADVQARSFPIDIKYADTLKATRTRISELLEDTLTSDGVSAICGASNVGKTALVVSLAASIALGAKWMNRQTQVGLVLYIAAESPSSVENRVLAYQEHYGLSIPNLVISGSRINLFKDTQGADDIIKTVKLLEKKHDEKVVLVIFDTLSLVIEGANENLGSDMGRVIENLDRIRRACGAHVSVVHHIGKQVDAGMRGWSGLFAAMDTVIMVAATKQGSYAEIVKSRDLGSKGVRFGFGMEAIGIGETTFGKVATACVAVPADAPAKGKGYGRVEAAILKFLKEHGDGEISKVAIVQHFNGKPAKGSVYRAINKLADDSEVVITGDKVVLASAAQGNGS</sequence>
<name>A0AAC9BEI0_9RALS</name>
<evidence type="ECO:0000313" key="2">
    <source>
        <dbReference type="Proteomes" id="UP000077927"/>
    </source>
</evidence>
<organism evidence="1 2">
    <name type="scientific">Ralstonia insidiosa</name>
    <dbReference type="NCBI Taxonomy" id="190721"/>
    <lineage>
        <taxon>Bacteria</taxon>
        <taxon>Pseudomonadati</taxon>
        <taxon>Pseudomonadota</taxon>
        <taxon>Betaproteobacteria</taxon>
        <taxon>Burkholderiales</taxon>
        <taxon>Burkholderiaceae</taxon>
        <taxon>Ralstonia</taxon>
    </lineage>
</organism>
<dbReference type="Pfam" id="PF13481">
    <property type="entry name" value="AAA_25"/>
    <property type="match status" value="1"/>
</dbReference>
<dbReference type="KEGG" id="rin:ACS15_2306"/>
<accession>A0AAC9BEI0</accession>
<reference evidence="1 2" key="1">
    <citation type="submission" date="2015-09" db="EMBL/GenBank/DDBJ databases">
        <authorList>
            <person name="Xu Y."/>
            <person name="Nagy A."/>
            <person name="Liu N.T."/>
            <person name="Nou X."/>
        </authorList>
    </citation>
    <scope>NUCLEOTIDE SEQUENCE [LARGE SCALE GENOMIC DNA]</scope>
    <source>
        <strain evidence="1 2">FC1138</strain>
    </source>
</reference>
<dbReference type="InterPro" id="IPR027417">
    <property type="entry name" value="P-loop_NTPase"/>
</dbReference>
<dbReference type="SUPFAM" id="SSF52540">
    <property type="entry name" value="P-loop containing nucleoside triphosphate hydrolases"/>
    <property type="match status" value="1"/>
</dbReference>
<dbReference type="EMBL" id="CP012605">
    <property type="protein sequence ID" value="ANH72717.1"/>
    <property type="molecule type" value="Genomic_DNA"/>
</dbReference>
<dbReference type="Proteomes" id="UP000077927">
    <property type="component" value="Chromosome 1"/>
</dbReference>
<evidence type="ECO:0000313" key="1">
    <source>
        <dbReference type="EMBL" id="ANH72717.1"/>
    </source>
</evidence>